<dbReference type="RefSeq" id="WP_196196723.1">
    <property type="nucleotide sequence ID" value="NZ_JADPRT010000012.1"/>
</dbReference>
<protein>
    <submittedName>
        <fullName evidence="7">Substrate-binding domain-containing protein</fullName>
    </submittedName>
</protein>
<dbReference type="SUPFAM" id="SSF53822">
    <property type="entry name" value="Periplasmic binding protein-like I"/>
    <property type="match status" value="1"/>
</dbReference>
<reference evidence="7" key="1">
    <citation type="submission" date="2020-11" db="EMBL/GenBank/DDBJ databases">
        <title>Isolation and identification of active actinomycetes.</title>
        <authorList>
            <person name="Yu B."/>
        </authorList>
    </citation>
    <scope>NUCLEOTIDE SEQUENCE</scope>
    <source>
        <strain evidence="7">NEAU-YB345</strain>
    </source>
</reference>
<evidence type="ECO:0000256" key="5">
    <source>
        <dbReference type="SAM" id="SignalP"/>
    </source>
</evidence>
<dbReference type="EMBL" id="JADPRT010000012">
    <property type="protein sequence ID" value="MBF9071554.1"/>
    <property type="molecule type" value="Genomic_DNA"/>
</dbReference>
<comment type="subcellular location">
    <subcellularLocation>
        <location evidence="1">Cell envelope</location>
    </subcellularLocation>
</comment>
<feature type="signal peptide" evidence="5">
    <location>
        <begin position="1"/>
        <end position="22"/>
    </location>
</feature>
<keyword evidence="3 5" id="KW-0732">Signal</keyword>
<name>A0A931FI92_9ACTN</name>
<evidence type="ECO:0000256" key="2">
    <source>
        <dbReference type="ARBA" id="ARBA00007639"/>
    </source>
</evidence>
<accession>A0A931FI92</accession>
<dbReference type="Proteomes" id="UP000657385">
    <property type="component" value="Unassembled WGS sequence"/>
</dbReference>
<evidence type="ECO:0000313" key="8">
    <source>
        <dbReference type="Proteomes" id="UP000657385"/>
    </source>
</evidence>
<dbReference type="CDD" id="cd20007">
    <property type="entry name" value="PBP1_ABC_sugar_binding-like"/>
    <property type="match status" value="1"/>
</dbReference>
<evidence type="ECO:0000259" key="6">
    <source>
        <dbReference type="Pfam" id="PF13407"/>
    </source>
</evidence>
<sequence length="340" mass="34292">MRRPSAKLIGCGAVLALVTATAACSSGSGSSGSSSGGSSGGTGANSGAGKTMELITGVKSDPFYITMSCAAQQEATRLGVKLTVDGSAQWDVSVQRPILDSVAATHPDGLLISPVDSTALTPSLQQIQGSGTKVVLVDTSVTDPTVGVSRISSDNEAGGRQAADALAQLMGDKGSAIVISVKPGVSTTDARIKGFTEEMQAKHPQITLLPVLYDNDLPATAASQIQSTLAAHPDLGGVFAGNTNTAQGISTGLQAAGKQGKVKVAAFDAEPDEVTALKNGTLDVLVAQNPAQIGTQGVDQALAAIQGKPVQSSIATTMVAITRSTMNDPSVSKYFYKSAC</sequence>
<proteinExistence type="inferred from homology"/>
<feature type="compositionally biased region" description="Gly residues" evidence="4">
    <location>
        <begin position="34"/>
        <end position="46"/>
    </location>
</feature>
<dbReference type="PANTHER" id="PTHR46847">
    <property type="entry name" value="D-ALLOSE-BINDING PERIPLASMIC PROTEIN-RELATED"/>
    <property type="match status" value="1"/>
</dbReference>
<dbReference type="GO" id="GO:0030246">
    <property type="term" value="F:carbohydrate binding"/>
    <property type="evidence" value="ECO:0007669"/>
    <property type="project" value="UniProtKB-ARBA"/>
</dbReference>
<dbReference type="Pfam" id="PF13407">
    <property type="entry name" value="Peripla_BP_4"/>
    <property type="match status" value="1"/>
</dbReference>
<evidence type="ECO:0000256" key="1">
    <source>
        <dbReference type="ARBA" id="ARBA00004196"/>
    </source>
</evidence>
<dbReference type="PROSITE" id="PS51257">
    <property type="entry name" value="PROKAR_LIPOPROTEIN"/>
    <property type="match status" value="1"/>
</dbReference>
<dbReference type="InterPro" id="IPR025997">
    <property type="entry name" value="SBP_2_dom"/>
</dbReference>
<feature type="region of interest" description="Disordered" evidence="4">
    <location>
        <begin position="28"/>
        <end position="47"/>
    </location>
</feature>
<evidence type="ECO:0000256" key="4">
    <source>
        <dbReference type="SAM" id="MobiDB-lite"/>
    </source>
</evidence>
<evidence type="ECO:0000313" key="7">
    <source>
        <dbReference type="EMBL" id="MBF9071554.1"/>
    </source>
</evidence>
<keyword evidence="8" id="KW-1185">Reference proteome</keyword>
<feature type="chain" id="PRO_5037036235" evidence="5">
    <location>
        <begin position="23"/>
        <end position="340"/>
    </location>
</feature>
<dbReference type="PANTHER" id="PTHR46847:SF1">
    <property type="entry name" value="D-ALLOSE-BINDING PERIPLASMIC PROTEIN-RELATED"/>
    <property type="match status" value="1"/>
</dbReference>
<feature type="domain" description="Periplasmic binding protein" evidence="6">
    <location>
        <begin position="55"/>
        <end position="308"/>
    </location>
</feature>
<dbReference type="AlphaFoldDB" id="A0A931FI92"/>
<comment type="caution">
    <text evidence="7">The sequence shown here is derived from an EMBL/GenBank/DDBJ whole genome shotgun (WGS) entry which is preliminary data.</text>
</comment>
<evidence type="ECO:0000256" key="3">
    <source>
        <dbReference type="ARBA" id="ARBA00022729"/>
    </source>
</evidence>
<dbReference type="GO" id="GO:0030313">
    <property type="term" value="C:cell envelope"/>
    <property type="evidence" value="ECO:0007669"/>
    <property type="project" value="UniProtKB-SubCell"/>
</dbReference>
<organism evidence="7 8">
    <name type="scientific">Streptacidiphilus fuscans</name>
    <dbReference type="NCBI Taxonomy" id="2789292"/>
    <lineage>
        <taxon>Bacteria</taxon>
        <taxon>Bacillati</taxon>
        <taxon>Actinomycetota</taxon>
        <taxon>Actinomycetes</taxon>
        <taxon>Kitasatosporales</taxon>
        <taxon>Streptomycetaceae</taxon>
        <taxon>Streptacidiphilus</taxon>
    </lineage>
</organism>
<dbReference type="Gene3D" id="3.40.50.2300">
    <property type="match status" value="2"/>
</dbReference>
<dbReference type="InterPro" id="IPR028082">
    <property type="entry name" value="Peripla_BP_I"/>
</dbReference>
<gene>
    <name evidence="7" type="ORF">I2501_26385</name>
</gene>
<comment type="similarity">
    <text evidence="2">Belongs to the bacterial solute-binding protein 2 family.</text>
</comment>